<comment type="similarity">
    <text evidence="2">Belongs to the nucleotide-sugar transporter family. SLC35B subfamily.</text>
</comment>
<feature type="transmembrane region" description="Helical" evidence="11">
    <location>
        <begin position="212"/>
        <end position="229"/>
    </location>
</feature>
<evidence type="ECO:0000256" key="5">
    <source>
        <dbReference type="ARBA" id="ARBA00022692"/>
    </source>
</evidence>
<dbReference type="PANTHER" id="PTHR10778">
    <property type="entry name" value="SOLUTE CARRIER FAMILY 35 MEMBER B"/>
    <property type="match status" value="1"/>
</dbReference>
<dbReference type="RefSeq" id="XP_033662601.1">
    <property type="nucleotide sequence ID" value="XM_033818335.1"/>
</dbReference>
<feature type="transmembrane region" description="Helical" evidence="11">
    <location>
        <begin position="179"/>
        <end position="200"/>
    </location>
</feature>
<evidence type="ECO:0000256" key="6">
    <source>
        <dbReference type="ARBA" id="ARBA00022824"/>
    </source>
</evidence>
<keyword evidence="3" id="KW-0813">Transport</keyword>
<feature type="transmembrane region" description="Helical" evidence="11">
    <location>
        <begin position="250"/>
        <end position="271"/>
    </location>
</feature>
<dbReference type="SUPFAM" id="SSF103481">
    <property type="entry name" value="Multidrug resistance efflux transporter EmrE"/>
    <property type="match status" value="2"/>
</dbReference>
<dbReference type="EMBL" id="ML993617">
    <property type="protein sequence ID" value="KAF2161712.1"/>
    <property type="molecule type" value="Genomic_DNA"/>
</dbReference>
<feature type="region of interest" description="Disordered" evidence="10">
    <location>
        <begin position="1"/>
        <end position="21"/>
    </location>
</feature>
<evidence type="ECO:0000256" key="1">
    <source>
        <dbReference type="ARBA" id="ARBA00004477"/>
    </source>
</evidence>
<gene>
    <name evidence="12" type="ORF">M409DRAFT_69526</name>
</gene>
<feature type="transmembrane region" description="Helical" evidence="11">
    <location>
        <begin position="306"/>
        <end position="333"/>
    </location>
</feature>
<evidence type="ECO:0000313" key="13">
    <source>
        <dbReference type="Proteomes" id="UP000799537"/>
    </source>
</evidence>
<evidence type="ECO:0000256" key="9">
    <source>
        <dbReference type="ARBA" id="ARBA00041103"/>
    </source>
</evidence>
<comment type="subcellular location">
    <subcellularLocation>
        <location evidence="1">Endoplasmic reticulum membrane</location>
        <topology evidence="1">Multi-pass membrane protein</topology>
    </subcellularLocation>
</comment>
<evidence type="ECO:0000256" key="7">
    <source>
        <dbReference type="ARBA" id="ARBA00022989"/>
    </source>
</evidence>
<name>A0A6A6C745_ZASCE</name>
<evidence type="ECO:0000256" key="8">
    <source>
        <dbReference type="ARBA" id="ARBA00023136"/>
    </source>
</evidence>
<dbReference type="GO" id="GO:0005460">
    <property type="term" value="F:UDP-glucose transmembrane transporter activity"/>
    <property type="evidence" value="ECO:0007669"/>
    <property type="project" value="TreeGrafter"/>
</dbReference>
<dbReference type="PANTHER" id="PTHR10778:SF10">
    <property type="entry name" value="SOLUTE CARRIER FAMILY 35 MEMBER B1"/>
    <property type="match status" value="1"/>
</dbReference>
<dbReference type="GO" id="GO:0005459">
    <property type="term" value="F:UDP-galactose transmembrane transporter activity"/>
    <property type="evidence" value="ECO:0007669"/>
    <property type="project" value="TreeGrafter"/>
</dbReference>
<dbReference type="GeneID" id="54571607"/>
<evidence type="ECO:0000256" key="4">
    <source>
        <dbReference type="ARBA" id="ARBA00022597"/>
    </source>
</evidence>
<feature type="transmembrane region" description="Helical" evidence="11">
    <location>
        <begin position="345"/>
        <end position="370"/>
    </location>
</feature>
<proteinExistence type="inferred from homology"/>
<keyword evidence="8 11" id="KW-0472">Membrane</keyword>
<dbReference type="Proteomes" id="UP000799537">
    <property type="component" value="Unassembled WGS sequence"/>
</dbReference>
<protein>
    <recommendedName>
        <fullName evidence="9">UDP-galactose transporter homolog 1</fullName>
    </recommendedName>
</protein>
<dbReference type="Pfam" id="PF08449">
    <property type="entry name" value="UAA"/>
    <property type="match status" value="1"/>
</dbReference>
<keyword evidence="13" id="KW-1185">Reference proteome</keyword>
<keyword evidence="7 11" id="KW-1133">Transmembrane helix</keyword>
<keyword evidence="4" id="KW-0762">Sugar transport</keyword>
<evidence type="ECO:0000256" key="3">
    <source>
        <dbReference type="ARBA" id="ARBA00022448"/>
    </source>
</evidence>
<dbReference type="InterPro" id="IPR037185">
    <property type="entry name" value="EmrE-like"/>
</dbReference>
<feature type="transmembrane region" description="Helical" evidence="11">
    <location>
        <begin position="47"/>
        <end position="66"/>
    </location>
</feature>
<keyword evidence="6" id="KW-0256">Endoplasmic reticulum</keyword>
<reference evidence="12" key="1">
    <citation type="journal article" date="2020" name="Stud. Mycol.">
        <title>101 Dothideomycetes genomes: a test case for predicting lifestyles and emergence of pathogens.</title>
        <authorList>
            <person name="Haridas S."/>
            <person name="Albert R."/>
            <person name="Binder M."/>
            <person name="Bloem J."/>
            <person name="Labutti K."/>
            <person name="Salamov A."/>
            <person name="Andreopoulos B."/>
            <person name="Baker S."/>
            <person name="Barry K."/>
            <person name="Bills G."/>
            <person name="Bluhm B."/>
            <person name="Cannon C."/>
            <person name="Castanera R."/>
            <person name="Culley D."/>
            <person name="Daum C."/>
            <person name="Ezra D."/>
            <person name="Gonzalez J."/>
            <person name="Henrissat B."/>
            <person name="Kuo A."/>
            <person name="Liang C."/>
            <person name="Lipzen A."/>
            <person name="Lutzoni F."/>
            <person name="Magnuson J."/>
            <person name="Mondo S."/>
            <person name="Nolan M."/>
            <person name="Ohm R."/>
            <person name="Pangilinan J."/>
            <person name="Park H.-J."/>
            <person name="Ramirez L."/>
            <person name="Alfaro M."/>
            <person name="Sun H."/>
            <person name="Tritt A."/>
            <person name="Yoshinaga Y."/>
            <person name="Zwiers L.-H."/>
            <person name="Turgeon B."/>
            <person name="Goodwin S."/>
            <person name="Spatafora J."/>
            <person name="Crous P."/>
            <person name="Grigoriev I."/>
        </authorList>
    </citation>
    <scope>NUCLEOTIDE SEQUENCE</scope>
    <source>
        <strain evidence="12">ATCC 36951</strain>
    </source>
</reference>
<evidence type="ECO:0000256" key="11">
    <source>
        <dbReference type="SAM" id="Phobius"/>
    </source>
</evidence>
<evidence type="ECO:0000256" key="2">
    <source>
        <dbReference type="ARBA" id="ARBA00010694"/>
    </source>
</evidence>
<feature type="transmembrane region" description="Helical" evidence="11">
    <location>
        <begin position="124"/>
        <end position="145"/>
    </location>
</feature>
<dbReference type="InterPro" id="IPR013657">
    <property type="entry name" value="SCL35B1-4/HUT1"/>
</dbReference>
<dbReference type="AlphaFoldDB" id="A0A6A6C745"/>
<accession>A0A6A6C745</accession>
<evidence type="ECO:0000313" key="12">
    <source>
        <dbReference type="EMBL" id="KAF2161712.1"/>
    </source>
</evidence>
<organism evidence="12 13">
    <name type="scientific">Zasmidium cellare ATCC 36951</name>
    <dbReference type="NCBI Taxonomy" id="1080233"/>
    <lineage>
        <taxon>Eukaryota</taxon>
        <taxon>Fungi</taxon>
        <taxon>Dikarya</taxon>
        <taxon>Ascomycota</taxon>
        <taxon>Pezizomycotina</taxon>
        <taxon>Dothideomycetes</taxon>
        <taxon>Dothideomycetidae</taxon>
        <taxon>Mycosphaerellales</taxon>
        <taxon>Mycosphaerellaceae</taxon>
        <taxon>Zasmidium</taxon>
    </lineage>
</organism>
<evidence type="ECO:0000256" key="10">
    <source>
        <dbReference type="SAM" id="MobiDB-lite"/>
    </source>
</evidence>
<dbReference type="GO" id="GO:0000139">
    <property type="term" value="C:Golgi membrane"/>
    <property type="evidence" value="ECO:0007669"/>
    <property type="project" value="TreeGrafter"/>
</dbReference>
<keyword evidence="5 11" id="KW-0812">Transmembrane</keyword>
<dbReference type="OrthoDB" id="1601at2759"/>
<dbReference type="GO" id="GO:0005789">
    <property type="term" value="C:endoplasmic reticulum membrane"/>
    <property type="evidence" value="ECO:0007669"/>
    <property type="project" value="UniProtKB-SubCell"/>
</dbReference>
<sequence>MSTQNGDVRHRQPNGKVSNLANGATIAGKNDIAHTTDEDAKNAANTMNLLICVGGIYASFLTWGVLQERITTTNYGTESQREVFKYPVVMNTVQSAFAALLGYLYVLATRKTSSDLPIFPSRKIVWPLSLVAITSSLSSPFGYASLQYVDYITFILAKSCKLVPVMLLHVTLYRKRYPFYKYAVVALVTAGVAIFTLQSSSGSKKKGASSNSVYGLVLLGINLMFDGLTNSTQDNIYGSFRPYTGQQMMCALNVMSTFLTTAYLLVSPYLVQSGVGAMFGIDAKGAGELQDALAFIQRHPSVGLDIVGFAACGALGQVFIFMTLSIFGSLLLVTVTVTRKMLTMILSVVWFGHTLSGMQWLGVGLVFGGIGMEAELSKREKQRKLKEKKSG</sequence>
<feature type="transmembrane region" description="Helical" evidence="11">
    <location>
        <begin position="86"/>
        <end position="108"/>
    </location>
</feature>